<evidence type="ECO:0000256" key="1">
    <source>
        <dbReference type="SAM" id="SignalP"/>
    </source>
</evidence>
<evidence type="ECO:0000313" key="2">
    <source>
        <dbReference type="Proteomes" id="UP000887577"/>
    </source>
</evidence>
<evidence type="ECO:0000313" key="3">
    <source>
        <dbReference type="WBParaSite" id="PSU_v2.g1326.t1"/>
    </source>
</evidence>
<feature type="signal peptide" evidence="1">
    <location>
        <begin position="1"/>
        <end position="19"/>
    </location>
</feature>
<dbReference type="WBParaSite" id="PSU_v2.g1326.t1">
    <property type="protein sequence ID" value="PSU_v2.g1326.t1"/>
    <property type="gene ID" value="PSU_v2.g1326"/>
</dbReference>
<dbReference type="AlphaFoldDB" id="A0A914Y1C9"/>
<proteinExistence type="predicted"/>
<reference evidence="3" key="1">
    <citation type="submission" date="2022-11" db="UniProtKB">
        <authorList>
            <consortium name="WormBaseParasite"/>
        </authorList>
    </citation>
    <scope>IDENTIFICATION</scope>
</reference>
<name>A0A914Y1C9_9BILA</name>
<protein>
    <submittedName>
        <fullName evidence="3">Uncharacterized protein</fullName>
    </submittedName>
</protein>
<keyword evidence="1" id="KW-0732">Signal</keyword>
<accession>A0A914Y1C9</accession>
<dbReference type="Proteomes" id="UP000887577">
    <property type="component" value="Unplaced"/>
</dbReference>
<organism evidence="2 3">
    <name type="scientific">Panagrolaimus superbus</name>
    <dbReference type="NCBI Taxonomy" id="310955"/>
    <lineage>
        <taxon>Eukaryota</taxon>
        <taxon>Metazoa</taxon>
        <taxon>Ecdysozoa</taxon>
        <taxon>Nematoda</taxon>
        <taxon>Chromadorea</taxon>
        <taxon>Rhabditida</taxon>
        <taxon>Tylenchina</taxon>
        <taxon>Panagrolaimomorpha</taxon>
        <taxon>Panagrolaimoidea</taxon>
        <taxon>Panagrolaimidae</taxon>
        <taxon>Panagrolaimus</taxon>
    </lineage>
</organism>
<sequence length="340" mass="37741">MKQLLLFFVLSVIINFVGSVEPSAASGVYHGNRRYWTIEANGKTHVGLHILNESVKLIFPKEATFAELLSGIKLYSPTGRGKCVDATHVLKFTLLIAGQYDISGEIKVVSHRLRAYLFEKCKGDEGPDHYASPPIDVTYAALANTGRLCPDNGIPFQVYAKDITMHVTELQISGSLECQVFMELPPYMKIEDIQLQIAPRLGLNASFVGHSDGFWWKSATDTMLPSTEKFDGSGNVQIDILNSTKEIPYFLRIGQNQPVPSLQFQFHGCIGSKFEMYLNLHDNLECRTGIHLTQNGFAISTKNGGWKNISDTTKSPTLVFGENKLYVKVASPLSINEFDA</sequence>
<keyword evidence="2" id="KW-1185">Reference proteome</keyword>
<feature type="chain" id="PRO_5037019181" evidence="1">
    <location>
        <begin position="20"/>
        <end position="340"/>
    </location>
</feature>